<dbReference type="Gene3D" id="2.60.40.780">
    <property type="entry name" value="von Hippel-Lindau disease tumour suppressor, beta domain"/>
    <property type="match status" value="1"/>
</dbReference>
<dbReference type="SUPFAM" id="SSF49468">
    <property type="entry name" value="VHL"/>
    <property type="match status" value="1"/>
</dbReference>
<name>A0A1S4EKX2_DIACI</name>
<dbReference type="GeneID" id="103517095"/>
<accession>A0A1S4EKX2</accession>
<keyword evidence="2" id="KW-1185">Reference proteome</keyword>
<dbReference type="InterPro" id="IPR037140">
    <property type="entry name" value="VHL_beta_dom_sf"/>
</dbReference>
<dbReference type="Proteomes" id="UP000079169">
    <property type="component" value="Unplaced"/>
</dbReference>
<evidence type="ECO:0000259" key="1">
    <source>
        <dbReference type="Pfam" id="PF01847"/>
    </source>
</evidence>
<evidence type="ECO:0000313" key="2">
    <source>
        <dbReference type="Proteomes" id="UP000079169"/>
    </source>
</evidence>
<dbReference type="KEGG" id="dci:103517095"/>
<dbReference type="STRING" id="121845.A0A1S4EKX2"/>
<dbReference type="RefSeq" id="XP_017302809.1">
    <property type="nucleotide sequence ID" value="XM_017447320.2"/>
</dbReference>
<organism evidence="2 3">
    <name type="scientific">Diaphorina citri</name>
    <name type="common">Asian citrus psyllid</name>
    <dbReference type="NCBI Taxonomy" id="121845"/>
    <lineage>
        <taxon>Eukaryota</taxon>
        <taxon>Metazoa</taxon>
        <taxon>Ecdysozoa</taxon>
        <taxon>Arthropoda</taxon>
        <taxon>Hexapoda</taxon>
        <taxon>Insecta</taxon>
        <taxon>Pterygota</taxon>
        <taxon>Neoptera</taxon>
        <taxon>Paraneoptera</taxon>
        <taxon>Hemiptera</taxon>
        <taxon>Sternorrhyncha</taxon>
        <taxon>Psylloidea</taxon>
        <taxon>Psyllidae</taxon>
        <taxon>Diaphorininae</taxon>
        <taxon>Diaphorina</taxon>
    </lineage>
</organism>
<evidence type="ECO:0000313" key="3">
    <source>
        <dbReference type="RefSeq" id="XP_017302809.1"/>
    </source>
</evidence>
<sequence>MNMENERLSLKMLPFIDFTKYCSPRVDVDSKILIRFDNLTRSSIMLFWHSFNGDIKKYSTMPPGHGLVMSTFVGHIWSFADEVTGDHLIDDNNNYYLTIQRNSNDPGSSNNENNCQIVKIKTPLLNLQEICYKVIRDELVFNNNVAVYEQLNLLPRNVIDELKIILLKGFHSRRRRRQSV</sequence>
<dbReference type="InterPro" id="IPR036208">
    <property type="entry name" value="VHL_sf"/>
</dbReference>
<gene>
    <name evidence="3" type="primary">LOC103517095</name>
</gene>
<dbReference type="AlphaFoldDB" id="A0A1S4EKX2"/>
<feature type="domain" description="von Hippel-Lindau disease tumour suppressor beta" evidence="1">
    <location>
        <begin position="34"/>
        <end position="99"/>
    </location>
</feature>
<protein>
    <submittedName>
        <fullName evidence="3">von Hippel-Lindau disease tumor suppressor</fullName>
    </submittedName>
</protein>
<dbReference type="Pfam" id="PF01847">
    <property type="entry name" value="VHL"/>
    <property type="match status" value="1"/>
</dbReference>
<proteinExistence type="predicted"/>
<dbReference type="InterPro" id="IPR024053">
    <property type="entry name" value="VHL_beta_dom"/>
</dbReference>
<reference evidence="3" key="1">
    <citation type="submission" date="2025-08" db="UniProtKB">
        <authorList>
            <consortium name="RefSeq"/>
        </authorList>
    </citation>
    <scope>IDENTIFICATION</scope>
</reference>
<dbReference type="PaxDb" id="121845-A0A1S4EKX2"/>